<feature type="compositionally biased region" description="Polar residues" evidence="11">
    <location>
        <begin position="752"/>
        <end position="763"/>
    </location>
</feature>
<dbReference type="Pfam" id="PF05699">
    <property type="entry name" value="Dimer_Tnp_hAT"/>
    <property type="match status" value="1"/>
</dbReference>
<dbReference type="PANTHER" id="PTHR46481:SF11">
    <property type="entry name" value="ZINC FINGER BED DOMAIN-CONTAINING PROTEIN RICESLEEPER 2-LIKE"/>
    <property type="match status" value="1"/>
</dbReference>
<keyword evidence="5" id="KW-0862">Zinc</keyword>
<keyword evidence="8" id="KW-0804">Transcription</keyword>
<dbReference type="InterPro" id="IPR008906">
    <property type="entry name" value="HATC_C_dom"/>
</dbReference>
<proteinExistence type="predicted"/>
<evidence type="ECO:0000256" key="1">
    <source>
        <dbReference type="ARBA" id="ARBA00004123"/>
    </source>
</evidence>
<comment type="subunit">
    <text evidence="2">Homodimer.</text>
</comment>
<dbReference type="GO" id="GO:0005634">
    <property type="term" value="C:nucleus"/>
    <property type="evidence" value="ECO:0007669"/>
    <property type="project" value="UniProtKB-SubCell"/>
</dbReference>
<dbReference type="PANTHER" id="PTHR46481">
    <property type="entry name" value="ZINC FINGER BED DOMAIN-CONTAINING PROTEIN 4"/>
    <property type="match status" value="1"/>
</dbReference>
<dbReference type="GO" id="GO:0046983">
    <property type="term" value="F:protein dimerization activity"/>
    <property type="evidence" value="ECO:0007669"/>
    <property type="project" value="InterPro"/>
</dbReference>
<evidence type="ECO:0000259" key="12">
    <source>
        <dbReference type="PROSITE" id="PS50808"/>
    </source>
</evidence>
<organism evidence="13 14">
    <name type="scientific">Centaurea solstitialis</name>
    <name type="common">yellow star-thistle</name>
    <dbReference type="NCBI Taxonomy" id="347529"/>
    <lineage>
        <taxon>Eukaryota</taxon>
        <taxon>Viridiplantae</taxon>
        <taxon>Streptophyta</taxon>
        <taxon>Embryophyta</taxon>
        <taxon>Tracheophyta</taxon>
        <taxon>Spermatophyta</taxon>
        <taxon>Magnoliopsida</taxon>
        <taxon>eudicotyledons</taxon>
        <taxon>Gunneridae</taxon>
        <taxon>Pentapetalae</taxon>
        <taxon>asterids</taxon>
        <taxon>campanulids</taxon>
        <taxon>Asterales</taxon>
        <taxon>Asteraceae</taxon>
        <taxon>Carduoideae</taxon>
        <taxon>Cardueae</taxon>
        <taxon>Centaureinae</taxon>
        <taxon>Centaurea</taxon>
    </lineage>
</organism>
<evidence type="ECO:0000256" key="10">
    <source>
        <dbReference type="PROSITE-ProRule" id="PRU00027"/>
    </source>
</evidence>
<evidence type="ECO:0000256" key="7">
    <source>
        <dbReference type="ARBA" id="ARBA00023125"/>
    </source>
</evidence>
<accession>A0AA38WT95</accession>
<dbReference type="SUPFAM" id="SSF57667">
    <property type="entry name" value="beta-beta-alpha zinc fingers"/>
    <property type="match status" value="1"/>
</dbReference>
<evidence type="ECO:0000256" key="3">
    <source>
        <dbReference type="ARBA" id="ARBA00022723"/>
    </source>
</evidence>
<evidence type="ECO:0000256" key="11">
    <source>
        <dbReference type="SAM" id="MobiDB-lite"/>
    </source>
</evidence>
<evidence type="ECO:0000313" key="14">
    <source>
        <dbReference type="Proteomes" id="UP001172457"/>
    </source>
</evidence>
<dbReference type="InterPro" id="IPR025525">
    <property type="entry name" value="hAT-like_transposase_RNase-H"/>
</dbReference>
<comment type="caution">
    <text evidence="13">The sequence shown here is derived from an EMBL/GenBank/DDBJ whole genome shotgun (WGS) entry which is preliminary data.</text>
</comment>
<dbReference type="InterPro" id="IPR012337">
    <property type="entry name" value="RNaseH-like_sf"/>
</dbReference>
<dbReference type="AlphaFoldDB" id="A0AA38WT95"/>
<keyword evidence="3" id="KW-0479">Metal-binding</keyword>
<dbReference type="SUPFAM" id="SSF53098">
    <property type="entry name" value="Ribonuclease H-like"/>
    <property type="match status" value="1"/>
</dbReference>
<keyword evidence="14" id="KW-1185">Reference proteome</keyword>
<evidence type="ECO:0000256" key="5">
    <source>
        <dbReference type="ARBA" id="ARBA00022833"/>
    </source>
</evidence>
<keyword evidence="9" id="KW-0539">Nucleus</keyword>
<keyword evidence="6" id="KW-0805">Transcription regulation</keyword>
<evidence type="ECO:0000256" key="8">
    <source>
        <dbReference type="ARBA" id="ARBA00023163"/>
    </source>
</evidence>
<dbReference type="InterPro" id="IPR003656">
    <property type="entry name" value="Znf_BED"/>
</dbReference>
<feature type="compositionally biased region" description="Polar residues" evidence="11">
    <location>
        <begin position="212"/>
        <end position="224"/>
    </location>
</feature>
<evidence type="ECO:0000256" key="4">
    <source>
        <dbReference type="ARBA" id="ARBA00022771"/>
    </source>
</evidence>
<feature type="compositionally biased region" description="Basic residues" evidence="11">
    <location>
        <begin position="23"/>
        <end position="33"/>
    </location>
</feature>
<keyword evidence="7" id="KW-0238">DNA-binding</keyword>
<dbReference type="GO" id="GO:0003677">
    <property type="term" value="F:DNA binding"/>
    <property type="evidence" value="ECO:0007669"/>
    <property type="project" value="UniProtKB-KW"/>
</dbReference>
<dbReference type="SUPFAM" id="SSF140996">
    <property type="entry name" value="Hermes dimerisation domain"/>
    <property type="match status" value="1"/>
</dbReference>
<feature type="region of interest" description="Disordered" evidence="11">
    <location>
        <begin position="1"/>
        <end position="39"/>
    </location>
</feature>
<reference evidence="13" key="1">
    <citation type="submission" date="2023-03" db="EMBL/GenBank/DDBJ databases">
        <title>Chromosome-scale reference genome and RAD-based genetic map of yellow starthistle (Centaurea solstitialis) reveal putative structural variation and QTLs associated with invader traits.</title>
        <authorList>
            <person name="Reatini B."/>
            <person name="Cang F.A."/>
            <person name="Jiang Q."/>
            <person name="Mckibben M.T.W."/>
            <person name="Barker M.S."/>
            <person name="Rieseberg L.H."/>
            <person name="Dlugosch K.M."/>
        </authorList>
    </citation>
    <scope>NUCLEOTIDE SEQUENCE</scope>
    <source>
        <strain evidence="13">CAN-66</strain>
        <tissue evidence="13">Leaf</tissue>
    </source>
</reference>
<keyword evidence="4 10" id="KW-0863">Zinc-finger</keyword>
<feature type="region of interest" description="Disordered" evidence="11">
    <location>
        <begin position="743"/>
        <end position="763"/>
    </location>
</feature>
<sequence>MWGTVERSPSLANADDQGPSTRTTRKEKVKTKTSRNNESSLGQYGQKWVLMFDEAIQGHFVVNRSAICDQIADLFPKTLVILFWSRDGNFARPVGEPRVTRPGRGRVKPAKSGPGTGAGYTRFKNCGAGAGAGRHIPRFCGYPVTITKKPNRLLLLQIDAFCFQFQISNPRLPASNPIDAFDDLPSNRPPVHRRLLLPSQPPSPVAGADHQQPPSMATSENENVVPSEEIDKDHTSSPCFDTNESVSMPINSNSNTVTGPPSKRLKSIVWQHFEPQYEDGVRRHAICNYCKRKMTARPNDGTSHLKEHFEKCPRRTTKDIRQQILLHEQITKDGKTSLVSKAFDAQASREDIANMIILHDYPISIVEHWGFRKYSNGLEPSFKVPCRRTTKSDIMKSYATKKAFTLSCLEKNESRIALTSDLWTASYQLKGYMALTGHYIDANWKLQNQIISFLHVPSPHTSEAISQALIECFMDWNIDNKMSTLTLDNCSTNDAAIDKLLGTLSPSSLILKGRFFHMRCCAHIINLIVQDGFSVIENSIKKVRDSVSFWKYSPKRAQEFRFVARQVGVDCEKELVLDCKTRWNSIYMMLNVALEYKEVFTRLSKKERHYVSCPTEEEWQMASNVCEKLKLFYRVTVTFSGTKYPTSNLFFPLICEMKLSIRSWMETDNVIIKNMASSMMSKFDKYWEVIHDVMSVAIVLDPRYKLKLINYFFPKIYGSDAKDEVTKIRNMCSELFEEYKKKHDNNKEKGKSSTTHSDGGESSLNKASWELDFENMITEDDVFENTELDDYLAEKLLPNEDGFDILMWWKCNGAKFPILQKIAKDVLAIPISSVASESAFSMCANKITKTRSRLKPETVAALMCTQSWLRKEIRDTKDGEPEGFDATIAYDEDVDC</sequence>
<dbReference type="Pfam" id="PF14372">
    <property type="entry name" value="hAT-like_RNase-H"/>
    <property type="match status" value="1"/>
</dbReference>
<comment type="subcellular location">
    <subcellularLocation>
        <location evidence="1">Nucleus</location>
    </subcellularLocation>
</comment>
<dbReference type="SMART" id="SM00614">
    <property type="entry name" value="ZnF_BED"/>
    <property type="match status" value="1"/>
</dbReference>
<evidence type="ECO:0000313" key="13">
    <source>
        <dbReference type="EMBL" id="KAJ9563449.1"/>
    </source>
</evidence>
<dbReference type="Proteomes" id="UP001172457">
    <property type="component" value="Chromosome 2"/>
</dbReference>
<feature type="domain" description="BED-type" evidence="12">
    <location>
        <begin position="264"/>
        <end position="324"/>
    </location>
</feature>
<gene>
    <name evidence="13" type="ORF">OSB04_008609</name>
</gene>
<feature type="compositionally biased region" description="Polar residues" evidence="11">
    <location>
        <begin position="236"/>
        <end position="259"/>
    </location>
</feature>
<dbReference type="GO" id="GO:0008270">
    <property type="term" value="F:zinc ion binding"/>
    <property type="evidence" value="ECO:0007669"/>
    <property type="project" value="UniProtKB-KW"/>
</dbReference>
<feature type="region of interest" description="Disordered" evidence="11">
    <location>
        <begin position="95"/>
        <end position="116"/>
    </location>
</feature>
<evidence type="ECO:0000256" key="2">
    <source>
        <dbReference type="ARBA" id="ARBA00011738"/>
    </source>
</evidence>
<evidence type="ECO:0000256" key="6">
    <source>
        <dbReference type="ARBA" id="ARBA00023015"/>
    </source>
</evidence>
<evidence type="ECO:0000256" key="9">
    <source>
        <dbReference type="ARBA" id="ARBA00023242"/>
    </source>
</evidence>
<dbReference type="PROSITE" id="PS50808">
    <property type="entry name" value="ZF_BED"/>
    <property type="match status" value="1"/>
</dbReference>
<feature type="region of interest" description="Disordered" evidence="11">
    <location>
        <begin position="178"/>
        <end position="262"/>
    </location>
</feature>
<dbReference type="InterPro" id="IPR052035">
    <property type="entry name" value="ZnF_BED_domain_contain"/>
</dbReference>
<protein>
    <recommendedName>
        <fullName evidence="12">BED-type domain-containing protein</fullName>
    </recommendedName>
</protein>
<name>A0AA38WT95_9ASTR</name>
<dbReference type="InterPro" id="IPR036236">
    <property type="entry name" value="Znf_C2H2_sf"/>
</dbReference>
<dbReference type="EMBL" id="JARYMX010000002">
    <property type="protein sequence ID" value="KAJ9563449.1"/>
    <property type="molecule type" value="Genomic_DNA"/>
</dbReference>